<reference evidence="3 4" key="1">
    <citation type="submission" date="2015-01" db="EMBL/GenBank/DDBJ databases">
        <title>Genome of Sphingomonas taxi strain 30a.</title>
        <authorList>
            <person name="Eevers N."/>
            <person name="Van Hamme J."/>
            <person name="Bottos E."/>
            <person name="Weyens N."/>
            <person name="Vangronsveld J."/>
        </authorList>
    </citation>
    <scope>NUCLEOTIDE SEQUENCE [LARGE SCALE GENOMIC DNA]</scope>
    <source>
        <strain evidence="3 4">30a</strain>
    </source>
</reference>
<keyword evidence="2" id="KW-0732">Signal</keyword>
<accession>A0A0D1K4Q2</accession>
<feature type="region of interest" description="Disordered" evidence="1">
    <location>
        <begin position="255"/>
        <end position="289"/>
    </location>
</feature>
<gene>
    <name evidence="3" type="ORF">SR41_07325</name>
</gene>
<proteinExistence type="predicted"/>
<name>A0A0D1K4Q2_9SPHN</name>
<dbReference type="Proteomes" id="UP000033203">
    <property type="component" value="Unassembled WGS sequence"/>
</dbReference>
<evidence type="ECO:0000256" key="1">
    <source>
        <dbReference type="SAM" id="MobiDB-lite"/>
    </source>
</evidence>
<sequence length="289" mass="29917">MRFIPIALVLAATASTAWADRPGEDHPLLPRYAGAAIKNYRPPAEDQVVLPIARIDDATTTRAVRTLEGRVTHIDYATPTAVPTLAVGRYYTGLLQRAGYRTVFDCTGSVACGKDMGRLIFLTDRVAPDGFADGLFGNRMRVIVAQRGDDWVLLHLFEGPDRTTIYEVTVDKSAAGAATGEATASAAGGTGPKVHTSKARDVTDCSKTVNGGMKAAYGMALGGLLGSKIGGGGQGAVAASAAGGAVGAELDKQHRCGPGAQIESNAATDTPPEKPKKRSLGGLRNALGL</sequence>
<protein>
    <submittedName>
        <fullName evidence="3">Uncharacterized protein</fullName>
    </submittedName>
</protein>
<feature type="chain" id="PRO_5002247059" evidence="2">
    <location>
        <begin position="20"/>
        <end position="289"/>
    </location>
</feature>
<evidence type="ECO:0000313" key="4">
    <source>
        <dbReference type="Proteomes" id="UP000033203"/>
    </source>
</evidence>
<organism evidence="3 4">
    <name type="scientific">Sphingomonas melonis</name>
    <dbReference type="NCBI Taxonomy" id="152682"/>
    <lineage>
        <taxon>Bacteria</taxon>
        <taxon>Pseudomonadati</taxon>
        <taxon>Pseudomonadota</taxon>
        <taxon>Alphaproteobacteria</taxon>
        <taxon>Sphingomonadales</taxon>
        <taxon>Sphingomonadaceae</taxon>
        <taxon>Sphingomonas</taxon>
    </lineage>
</organism>
<evidence type="ECO:0000313" key="3">
    <source>
        <dbReference type="EMBL" id="KIU28548.1"/>
    </source>
</evidence>
<feature type="signal peptide" evidence="2">
    <location>
        <begin position="1"/>
        <end position="19"/>
    </location>
</feature>
<evidence type="ECO:0000256" key="2">
    <source>
        <dbReference type="SAM" id="SignalP"/>
    </source>
</evidence>
<dbReference type="PATRIC" id="fig|1549858.7.peg.273"/>
<dbReference type="EMBL" id="JXTP01000028">
    <property type="protein sequence ID" value="KIU28548.1"/>
    <property type="molecule type" value="Genomic_DNA"/>
</dbReference>
<dbReference type="AlphaFoldDB" id="A0A0D1K4Q2"/>
<comment type="caution">
    <text evidence="3">The sequence shown here is derived from an EMBL/GenBank/DDBJ whole genome shotgun (WGS) entry which is preliminary data.</text>
</comment>